<protein>
    <recommendedName>
        <fullName evidence="12">OPT oligopeptide transporter</fullName>
    </recommendedName>
</protein>
<evidence type="ECO:0000313" key="10">
    <source>
        <dbReference type="EMBL" id="KAK7720290.1"/>
    </source>
</evidence>
<name>A0ABR1NYK1_DIAER</name>
<evidence type="ECO:0000256" key="5">
    <source>
        <dbReference type="ARBA" id="ARBA00022856"/>
    </source>
</evidence>
<feature type="transmembrane region" description="Helical" evidence="9">
    <location>
        <begin position="322"/>
        <end position="344"/>
    </location>
</feature>
<evidence type="ECO:0000313" key="11">
    <source>
        <dbReference type="Proteomes" id="UP001430848"/>
    </source>
</evidence>
<dbReference type="Proteomes" id="UP001430848">
    <property type="component" value="Unassembled WGS sequence"/>
</dbReference>
<evidence type="ECO:0008006" key="12">
    <source>
        <dbReference type="Google" id="ProtNLM"/>
    </source>
</evidence>
<dbReference type="PANTHER" id="PTHR22601">
    <property type="entry name" value="ISP4 LIKE PROTEIN"/>
    <property type="match status" value="1"/>
</dbReference>
<evidence type="ECO:0000256" key="9">
    <source>
        <dbReference type="SAM" id="Phobius"/>
    </source>
</evidence>
<keyword evidence="3" id="KW-0813">Transport</keyword>
<evidence type="ECO:0000256" key="7">
    <source>
        <dbReference type="ARBA" id="ARBA00022989"/>
    </source>
</evidence>
<keyword evidence="4 9" id="KW-0812">Transmembrane</keyword>
<dbReference type="Pfam" id="PF03169">
    <property type="entry name" value="OPT"/>
    <property type="match status" value="2"/>
</dbReference>
<feature type="transmembrane region" description="Helical" evidence="9">
    <location>
        <begin position="107"/>
        <end position="127"/>
    </location>
</feature>
<keyword evidence="5" id="KW-0571">Peptide transport</keyword>
<proteinExistence type="inferred from homology"/>
<comment type="caution">
    <text evidence="10">The sequence shown here is derived from an EMBL/GenBank/DDBJ whole genome shotgun (WGS) entry which is preliminary data.</text>
</comment>
<comment type="similarity">
    <text evidence="2">Belongs to the oligopeptide OPT transporter family.</text>
</comment>
<evidence type="ECO:0000256" key="6">
    <source>
        <dbReference type="ARBA" id="ARBA00022927"/>
    </source>
</evidence>
<organism evidence="10 11">
    <name type="scientific">Diaporthe eres</name>
    <name type="common">Phomopsis oblonga</name>
    <dbReference type="NCBI Taxonomy" id="83184"/>
    <lineage>
        <taxon>Eukaryota</taxon>
        <taxon>Fungi</taxon>
        <taxon>Dikarya</taxon>
        <taxon>Ascomycota</taxon>
        <taxon>Pezizomycotina</taxon>
        <taxon>Sordariomycetes</taxon>
        <taxon>Sordariomycetidae</taxon>
        <taxon>Diaporthales</taxon>
        <taxon>Diaporthaceae</taxon>
        <taxon>Diaporthe</taxon>
        <taxon>Diaporthe eres species complex</taxon>
    </lineage>
</organism>
<evidence type="ECO:0000256" key="3">
    <source>
        <dbReference type="ARBA" id="ARBA00022448"/>
    </source>
</evidence>
<evidence type="ECO:0000256" key="2">
    <source>
        <dbReference type="ARBA" id="ARBA00008807"/>
    </source>
</evidence>
<keyword evidence="7 9" id="KW-1133">Transmembrane helix</keyword>
<keyword evidence="11" id="KW-1185">Reference proteome</keyword>
<feature type="transmembrane region" description="Helical" evidence="9">
    <location>
        <begin position="387"/>
        <end position="407"/>
    </location>
</feature>
<feature type="transmembrane region" description="Helical" evidence="9">
    <location>
        <begin position="256"/>
        <end position="276"/>
    </location>
</feature>
<dbReference type="NCBIfam" id="TIGR00728">
    <property type="entry name" value="OPT_sfam"/>
    <property type="match status" value="1"/>
</dbReference>
<feature type="transmembrane region" description="Helical" evidence="9">
    <location>
        <begin position="673"/>
        <end position="700"/>
    </location>
</feature>
<evidence type="ECO:0000256" key="1">
    <source>
        <dbReference type="ARBA" id="ARBA00004141"/>
    </source>
</evidence>
<feature type="transmembrane region" description="Helical" evidence="9">
    <location>
        <begin position="189"/>
        <end position="207"/>
    </location>
</feature>
<evidence type="ECO:0000256" key="8">
    <source>
        <dbReference type="ARBA" id="ARBA00023136"/>
    </source>
</evidence>
<dbReference type="EMBL" id="JAKNSF020000077">
    <property type="protein sequence ID" value="KAK7720290.1"/>
    <property type="molecule type" value="Genomic_DNA"/>
</dbReference>
<keyword evidence="8 9" id="KW-0472">Membrane</keyword>
<accession>A0ABR1NYK1</accession>
<reference evidence="10 11" key="1">
    <citation type="submission" date="2024-02" db="EMBL/GenBank/DDBJ databases">
        <title>De novo assembly and annotation of 12 fungi associated with fruit tree decline syndrome in Ontario, Canada.</title>
        <authorList>
            <person name="Sulman M."/>
            <person name="Ellouze W."/>
            <person name="Ilyukhin E."/>
        </authorList>
    </citation>
    <scope>NUCLEOTIDE SEQUENCE [LARGE SCALE GENOMIC DNA]</scope>
    <source>
        <strain evidence="10 11">M169</strain>
    </source>
</reference>
<dbReference type="InterPro" id="IPR004813">
    <property type="entry name" value="OPT"/>
</dbReference>
<keyword evidence="6" id="KW-0653">Protein transport</keyword>
<sequence length="744" mass="83868">MNYLNVTEDDLIEARELAAQMSTEDVRKLMANVLRIHERDPNFPHIILERIQAFLENDDVFTNPEKHETLITEMKLEAALITNNSPYAEVRAVVDNKDDPTTPCSTVRAWTIGVLFSVFLAFINQLFSIRLPTILISANVAQLLAFPLEKEHMLIAIMANTAQSLPYTQYIVWTQVLPQYFDQQYARSFAYQFLIALSTNFIGYGLAGLTRRFIVYPSYCVWPHSLVTIALNSALHNDNNITVPGPFKRFYSMSRYKFFLWAFGAMFIYFWFPNYLFEALTFFSWMTWIAPDNHNLEILTGFRNGLGMVPAFSTLNKCLGMFLWGIVILGIYCSNTWATGYLPINSNRVYDHFGELYNVSRALDDRGLYDHEKYMDYSAAYLSAANSIVYCAFFGIYTSAITHVILFHRYEITMGFKGFWASIRRKKTQGGVEGGEYTDVHNRLMAAYPEGKRLSPPPAWSMMTNGCPAVSEWWYLGTLLVASAFGFAGVAGWPTYTTPGVVPYGVALALVFVIPVGIIKSMTGIEVTLNVLAEFIGGIWVQGNAINIPDVCSPTNPPMRFFCPGPNTFFTASVLWGTIGPLKVFGVNGQYAATLLGFPIGIAVTVVIWLMVKYVPKGRLSRFVRQLHPVAIFYGGVNFAPYSFSYAFPAVPIAWLSWIYVRKRYLAFWSKYNFVLSAAFSAGIAIAGIVMLFSVQWAAIEVPWWGNTQPYEGCEASSAPCRLKTLAEGERFFPWWDGTKTPAP</sequence>
<comment type="subcellular location">
    <subcellularLocation>
        <location evidence="1">Membrane</location>
        <topology evidence="1">Multi-pass membrane protein</topology>
    </subcellularLocation>
</comment>
<feature type="transmembrane region" description="Helical" evidence="9">
    <location>
        <begin position="501"/>
        <end position="519"/>
    </location>
</feature>
<feature type="transmembrane region" description="Helical" evidence="9">
    <location>
        <begin position="591"/>
        <end position="612"/>
    </location>
</feature>
<dbReference type="InterPro" id="IPR004648">
    <property type="entry name" value="Oligpept_transpt"/>
</dbReference>
<feature type="transmembrane region" description="Helical" evidence="9">
    <location>
        <begin position="473"/>
        <end position="495"/>
    </location>
</feature>
<evidence type="ECO:0000256" key="4">
    <source>
        <dbReference type="ARBA" id="ARBA00022692"/>
    </source>
</evidence>
<gene>
    <name evidence="10" type="ORF">SLS63_009962</name>
</gene>
<feature type="transmembrane region" description="Helical" evidence="9">
    <location>
        <begin position="632"/>
        <end position="661"/>
    </location>
</feature>